<protein>
    <recommendedName>
        <fullName evidence="1">DUF4123 domain-containing protein</fullName>
    </recommendedName>
</protein>
<evidence type="ECO:0000313" key="2">
    <source>
        <dbReference type="EMBL" id="AZE49442.1"/>
    </source>
</evidence>
<gene>
    <name evidence="2" type="ORF">C4K04_3772</name>
</gene>
<feature type="domain" description="DUF4123" evidence="1">
    <location>
        <begin position="18"/>
        <end position="138"/>
    </location>
</feature>
<accession>A0A3G7TSM5</accession>
<reference evidence="2 3" key="1">
    <citation type="submission" date="2018-03" db="EMBL/GenBank/DDBJ databases">
        <title>Diversity of phytobeneficial traits revealed by whole-genome analysis of worldwide-isolated phenazine-producing Pseudomonas spp.</title>
        <authorList>
            <person name="Biessy A."/>
            <person name="Novinscak A."/>
            <person name="Blom J."/>
            <person name="Leger G."/>
            <person name="Thomashow L.S."/>
            <person name="Cazorla F.M."/>
            <person name="Josic D."/>
            <person name="Filion M."/>
        </authorList>
    </citation>
    <scope>NUCLEOTIDE SEQUENCE [LARGE SCALE GENOMIC DNA]</scope>
    <source>
        <strain evidence="2 3">B25</strain>
    </source>
</reference>
<evidence type="ECO:0000313" key="3">
    <source>
        <dbReference type="Proteomes" id="UP000268048"/>
    </source>
</evidence>
<sequence length="282" mass="32132">MSTPEQWMRVQGELGQRLYLILDSVGQLDERNALLNERDDDQYSNLYSGTPASALAAIGPYLFQLDTLDHPAIQVLLKTPERHWGWLASSASGDLDQLARHWRARLVTGERPNQALYRFHDNRVLGRALAHLRPEQRSEFLGPIASVCYWQDGQWAAAYNPAPGEYLVPPAPAWLAVPPTADTAAGIQIDNARRYLMVEQMERLAELARQQDTDTLLQAQLELARAWGWQAPEQVRFLLVQRLQAPGEALPRFWSPQLDETPLTHFQRVYQQVQFWQGDATL</sequence>
<name>A0A3G7TSM5_9PSED</name>
<proteinExistence type="predicted"/>
<organism evidence="2 3">
    <name type="scientific">Pseudomonas chlororaphis</name>
    <dbReference type="NCBI Taxonomy" id="587753"/>
    <lineage>
        <taxon>Bacteria</taxon>
        <taxon>Pseudomonadati</taxon>
        <taxon>Pseudomonadota</taxon>
        <taxon>Gammaproteobacteria</taxon>
        <taxon>Pseudomonadales</taxon>
        <taxon>Pseudomonadaceae</taxon>
        <taxon>Pseudomonas</taxon>
    </lineage>
</organism>
<dbReference type="Proteomes" id="UP000268048">
    <property type="component" value="Chromosome"/>
</dbReference>
<dbReference type="InterPro" id="IPR025391">
    <property type="entry name" value="DUF4123"/>
</dbReference>
<dbReference type="Pfam" id="PF13503">
    <property type="entry name" value="DUF4123"/>
    <property type="match status" value="1"/>
</dbReference>
<evidence type="ECO:0000259" key="1">
    <source>
        <dbReference type="Pfam" id="PF13503"/>
    </source>
</evidence>
<dbReference type="RefSeq" id="WP_124321164.1">
    <property type="nucleotide sequence ID" value="NZ_CP027753.1"/>
</dbReference>
<dbReference type="AlphaFoldDB" id="A0A3G7TSM5"/>
<dbReference type="EMBL" id="CP027753">
    <property type="protein sequence ID" value="AZE49442.1"/>
    <property type="molecule type" value="Genomic_DNA"/>
</dbReference>